<evidence type="ECO:0000313" key="2">
    <source>
        <dbReference type="Proteomes" id="UP000199103"/>
    </source>
</evidence>
<reference evidence="1 2" key="1">
    <citation type="submission" date="2016-10" db="EMBL/GenBank/DDBJ databases">
        <authorList>
            <person name="de Groot N.N."/>
        </authorList>
    </citation>
    <scope>NUCLEOTIDE SEQUENCE [LARGE SCALE GENOMIC DNA]</scope>
    <source>
        <strain evidence="1 2">DSM 21800</strain>
    </source>
</reference>
<dbReference type="Gene3D" id="1.20.120.450">
    <property type="entry name" value="dinb family like domain"/>
    <property type="match status" value="1"/>
</dbReference>
<dbReference type="RefSeq" id="WP_091524919.1">
    <property type="nucleotide sequence ID" value="NZ_LT629772.1"/>
</dbReference>
<dbReference type="AlphaFoldDB" id="A0A1H1TI03"/>
<dbReference type="STRING" id="630515.SAMN04489812_2402"/>
<dbReference type="InterPro" id="IPR034660">
    <property type="entry name" value="DinB/YfiT-like"/>
</dbReference>
<accession>A0A1H1TI03</accession>
<dbReference type="SUPFAM" id="SSF109854">
    <property type="entry name" value="DinB/YfiT-like putative metalloenzymes"/>
    <property type="match status" value="1"/>
</dbReference>
<dbReference type="Proteomes" id="UP000199103">
    <property type="component" value="Chromosome I"/>
</dbReference>
<keyword evidence="2" id="KW-1185">Reference proteome</keyword>
<protein>
    <recommendedName>
        <fullName evidence="3">DinB superfamily protein</fullName>
    </recommendedName>
</protein>
<organism evidence="1 2">
    <name type="scientific">Microlunatus soli</name>
    <dbReference type="NCBI Taxonomy" id="630515"/>
    <lineage>
        <taxon>Bacteria</taxon>
        <taxon>Bacillati</taxon>
        <taxon>Actinomycetota</taxon>
        <taxon>Actinomycetes</taxon>
        <taxon>Propionibacteriales</taxon>
        <taxon>Propionibacteriaceae</taxon>
        <taxon>Microlunatus</taxon>
    </lineage>
</organism>
<gene>
    <name evidence="1" type="ORF">SAMN04489812_2402</name>
</gene>
<dbReference type="Pfam" id="PF04978">
    <property type="entry name" value="MST"/>
    <property type="match status" value="1"/>
</dbReference>
<dbReference type="OrthoDB" id="4548523at2"/>
<dbReference type="InterPro" id="IPR007061">
    <property type="entry name" value="MST-like"/>
</dbReference>
<sequence length="174" mass="19454">MTWTAPEFEPIPTPRVGDERIQLVGLLQTSRRCLLHKCSGLTAEQLATRAVPPSDLSLLGLIRHCADVERHWFRRRFLGEWATLPLLYEDGAGGKQSFTAVDPARAADDHATLVAEWAAVDEALAGRGPDDGYHDRNLGEVSLRWVYHHVVTEYQRHCGHADLLRERIDGVVGL</sequence>
<name>A0A1H1TI03_9ACTN</name>
<proteinExistence type="predicted"/>
<evidence type="ECO:0008006" key="3">
    <source>
        <dbReference type="Google" id="ProtNLM"/>
    </source>
</evidence>
<evidence type="ECO:0000313" key="1">
    <source>
        <dbReference type="EMBL" id="SDS59824.1"/>
    </source>
</evidence>
<dbReference type="EMBL" id="LT629772">
    <property type="protein sequence ID" value="SDS59824.1"/>
    <property type="molecule type" value="Genomic_DNA"/>
</dbReference>